<dbReference type="GO" id="GO:0051285">
    <property type="term" value="C:cell cortex of cell tip"/>
    <property type="evidence" value="ECO:0007669"/>
    <property type="project" value="TreeGrafter"/>
</dbReference>
<dbReference type="GO" id="GO:0031505">
    <property type="term" value="P:fungal-type cell wall organization"/>
    <property type="evidence" value="ECO:0007669"/>
    <property type="project" value="TreeGrafter"/>
</dbReference>
<gene>
    <name evidence="3" type="ORF">WICANDRAFT_60758</name>
</gene>
<feature type="transmembrane region" description="Helical" evidence="2">
    <location>
        <begin position="167"/>
        <end position="189"/>
    </location>
</feature>
<dbReference type="GeneID" id="30200302"/>
<keyword evidence="2" id="KW-0472">Membrane</keyword>
<evidence type="ECO:0000256" key="1">
    <source>
        <dbReference type="SAM" id="MobiDB-lite"/>
    </source>
</evidence>
<reference evidence="3 4" key="1">
    <citation type="journal article" date="2016" name="Proc. Natl. Acad. Sci. U.S.A.">
        <title>Comparative genomics of biotechnologically important yeasts.</title>
        <authorList>
            <person name="Riley R."/>
            <person name="Haridas S."/>
            <person name="Wolfe K.H."/>
            <person name="Lopes M.R."/>
            <person name="Hittinger C.T."/>
            <person name="Goeker M."/>
            <person name="Salamov A.A."/>
            <person name="Wisecaver J.H."/>
            <person name="Long T.M."/>
            <person name="Calvey C.H."/>
            <person name="Aerts A.L."/>
            <person name="Barry K.W."/>
            <person name="Choi C."/>
            <person name="Clum A."/>
            <person name="Coughlan A.Y."/>
            <person name="Deshpande S."/>
            <person name="Douglass A.P."/>
            <person name="Hanson S.J."/>
            <person name="Klenk H.-P."/>
            <person name="LaButti K.M."/>
            <person name="Lapidus A."/>
            <person name="Lindquist E.A."/>
            <person name="Lipzen A.M."/>
            <person name="Meier-Kolthoff J.P."/>
            <person name="Ohm R.A."/>
            <person name="Otillar R.P."/>
            <person name="Pangilinan J.L."/>
            <person name="Peng Y."/>
            <person name="Rokas A."/>
            <person name="Rosa C.A."/>
            <person name="Scheuner C."/>
            <person name="Sibirny A.A."/>
            <person name="Slot J.C."/>
            <person name="Stielow J.B."/>
            <person name="Sun H."/>
            <person name="Kurtzman C.P."/>
            <person name="Blackwell M."/>
            <person name="Grigoriev I.V."/>
            <person name="Jeffries T.W."/>
        </authorList>
    </citation>
    <scope>NUCLEOTIDE SEQUENCE [LARGE SCALE GENOMIC DNA]</scope>
    <source>
        <strain evidence="4">ATCC 58044 / CBS 1984 / NCYC 433 / NRRL Y-366-8</strain>
    </source>
</reference>
<name>A0A1E3PCL1_WICAA</name>
<sequence length="333" mass="37942">MLFRILVSIYIFTLAALVPILGSLAFVGTSSKDTNSSFTKDIYTFKFDFRNVSFSRFIGPNKYFWNITNHLTLEESGLSQIYTFGLRSYCKGDVVDGVYIQTYCSGTQKLGDSTIDELNPYTIFYQDLQNAENSLLNENRTYELEFPLRARYFGNAYYRRSLKVSAYGILVGIVLSGAALVLFAIPMFYWKWRFFYIYAYVLSIGSLAVLLAGGGVATKLWADAKDAFRIGSGIYRIRGNWGNGTFWKLLWLAISIQVTLLFTILIIMCCANPDTYDVTQNEKNEKKHSNGAKKANKRAKGNNHSFNNEKSSWLFSKKNRSVQKSNNLIQYDV</sequence>
<evidence type="ECO:0000313" key="4">
    <source>
        <dbReference type="Proteomes" id="UP000094112"/>
    </source>
</evidence>
<keyword evidence="2" id="KW-0812">Transmembrane</keyword>
<feature type="transmembrane region" description="Helical" evidence="2">
    <location>
        <begin position="195"/>
        <end position="222"/>
    </location>
</feature>
<proteinExistence type="predicted"/>
<dbReference type="RefSeq" id="XP_019041909.1">
    <property type="nucleotide sequence ID" value="XM_019183056.1"/>
</dbReference>
<organism evidence="3 4">
    <name type="scientific">Wickerhamomyces anomalus (strain ATCC 58044 / CBS 1984 / NCYC 433 / NRRL Y-366-8)</name>
    <name type="common">Yeast</name>
    <name type="synonym">Hansenula anomala</name>
    <dbReference type="NCBI Taxonomy" id="683960"/>
    <lineage>
        <taxon>Eukaryota</taxon>
        <taxon>Fungi</taxon>
        <taxon>Dikarya</taxon>
        <taxon>Ascomycota</taxon>
        <taxon>Saccharomycotina</taxon>
        <taxon>Saccharomycetes</taxon>
        <taxon>Phaffomycetales</taxon>
        <taxon>Wickerhamomycetaceae</taxon>
        <taxon>Wickerhamomyces</taxon>
    </lineage>
</organism>
<dbReference type="AlphaFoldDB" id="A0A1E3PCL1"/>
<dbReference type="Proteomes" id="UP000094112">
    <property type="component" value="Unassembled WGS sequence"/>
</dbReference>
<evidence type="ECO:0000256" key="2">
    <source>
        <dbReference type="SAM" id="Phobius"/>
    </source>
</evidence>
<feature type="transmembrane region" description="Helical" evidence="2">
    <location>
        <begin position="6"/>
        <end position="27"/>
    </location>
</feature>
<evidence type="ECO:0000313" key="3">
    <source>
        <dbReference type="EMBL" id="ODQ62702.1"/>
    </source>
</evidence>
<dbReference type="Pfam" id="PF06687">
    <property type="entry name" value="SUR7"/>
    <property type="match status" value="1"/>
</dbReference>
<protein>
    <submittedName>
        <fullName evidence="3">Uncharacterized protein</fullName>
    </submittedName>
</protein>
<feature type="compositionally biased region" description="Basic residues" evidence="1">
    <location>
        <begin position="289"/>
        <end position="301"/>
    </location>
</feature>
<dbReference type="InterPro" id="IPR009571">
    <property type="entry name" value="SUR7/Rim9-like_fungi"/>
</dbReference>
<dbReference type="GO" id="GO:0005886">
    <property type="term" value="C:plasma membrane"/>
    <property type="evidence" value="ECO:0007669"/>
    <property type="project" value="InterPro"/>
</dbReference>
<dbReference type="EMBL" id="KV454208">
    <property type="protein sequence ID" value="ODQ62702.1"/>
    <property type="molecule type" value="Genomic_DNA"/>
</dbReference>
<accession>A0A1E3PCL1</accession>
<keyword evidence="2" id="KW-1133">Transmembrane helix</keyword>
<feature type="region of interest" description="Disordered" evidence="1">
    <location>
        <begin position="281"/>
        <end position="309"/>
    </location>
</feature>
<dbReference type="PANTHER" id="PTHR28019">
    <property type="entry name" value="CELL MEMBRANE PROTEIN YLR413W-RELATED"/>
    <property type="match status" value="1"/>
</dbReference>
<dbReference type="PANTHER" id="PTHR28019:SF2">
    <property type="entry name" value="CELL MEMBRANE PROTEIN YLR413W-RELATED"/>
    <property type="match status" value="1"/>
</dbReference>
<dbReference type="InterPro" id="IPR052413">
    <property type="entry name" value="SUR7_domain"/>
</dbReference>
<dbReference type="OrthoDB" id="3997563at2759"/>
<feature type="transmembrane region" description="Helical" evidence="2">
    <location>
        <begin position="246"/>
        <end position="268"/>
    </location>
</feature>
<keyword evidence="4" id="KW-1185">Reference proteome</keyword>